<evidence type="ECO:0000313" key="2">
    <source>
        <dbReference type="EMBL" id="ORD96084.1"/>
    </source>
</evidence>
<keyword evidence="1" id="KW-1133">Transmembrane helix</keyword>
<gene>
    <name evidence="2" type="ORF">HERIO_1951</name>
</gene>
<keyword evidence="3" id="KW-1185">Reference proteome</keyword>
<dbReference type="EMBL" id="LVKB01000129">
    <property type="protein sequence ID" value="ORD96084.1"/>
    <property type="molecule type" value="Genomic_DNA"/>
</dbReference>
<keyword evidence="1" id="KW-0812">Transmembrane</keyword>
<organism evidence="2 3">
    <name type="scientific">Hepatospora eriocheir</name>
    <dbReference type="NCBI Taxonomy" id="1081669"/>
    <lineage>
        <taxon>Eukaryota</taxon>
        <taxon>Fungi</taxon>
        <taxon>Fungi incertae sedis</taxon>
        <taxon>Microsporidia</taxon>
        <taxon>Hepatosporidae</taxon>
        <taxon>Hepatospora</taxon>
    </lineage>
</organism>
<feature type="transmembrane region" description="Helical" evidence="1">
    <location>
        <begin position="128"/>
        <end position="148"/>
    </location>
</feature>
<proteinExistence type="predicted"/>
<dbReference type="Proteomes" id="UP000192356">
    <property type="component" value="Unassembled WGS sequence"/>
</dbReference>
<feature type="transmembrane region" description="Helical" evidence="1">
    <location>
        <begin position="154"/>
        <end position="175"/>
    </location>
</feature>
<protein>
    <submittedName>
        <fullName evidence="2">Uncharacterized protein</fullName>
    </submittedName>
</protein>
<keyword evidence="1" id="KW-0472">Membrane</keyword>
<sequence length="248" mass="28552">MFSNNESFTDTINGGYEYLRLVLKLDSFSEKKEDKLNLYKRTFVKTINNMAGDLKIKKESDKENEISNVIKKCNEIPEDIEQRQGFLKELAESLTMKSVKETQGNLFLLGIFTIISGLIIYFIKNYLWFILFGFSVLLSLHIVSEISLVSNLSIFIKTGICLLTAIIISFVIVLTESLFVKIINSVITSLILTIMWFISLKFDKEILDMINNIMNFTQIGDLNNSDVKFIMFLVCLTSISLFFEFMKK</sequence>
<feature type="transmembrane region" description="Helical" evidence="1">
    <location>
        <begin position="106"/>
        <end position="123"/>
    </location>
</feature>
<evidence type="ECO:0000256" key="1">
    <source>
        <dbReference type="SAM" id="Phobius"/>
    </source>
</evidence>
<name>A0A1X0Q8N6_9MICR</name>
<dbReference type="AlphaFoldDB" id="A0A1X0Q8N6"/>
<accession>A0A1X0Q8N6</accession>
<comment type="caution">
    <text evidence="2">The sequence shown here is derived from an EMBL/GenBank/DDBJ whole genome shotgun (WGS) entry which is preliminary data.</text>
</comment>
<dbReference type="VEuPathDB" id="MicrosporidiaDB:HERIO_1951"/>
<reference evidence="2 3" key="1">
    <citation type="journal article" date="2017" name="Environ. Microbiol.">
        <title>Decay of the glycolytic pathway and adaptation to intranuclear parasitism within Enterocytozoonidae microsporidia.</title>
        <authorList>
            <person name="Wiredu Boakye D."/>
            <person name="Jaroenlak P."/>
            <person name="Prachumwat A."/>
            <person name="Williams T.A."/>
            <person name="Bateman K.S."/>
            <person name="Itsathitphaisarn O."/>
            <person name="Sritunyalucksana K."/>
            <person name="Paszkiewicz K.H."/>
            <person name="Moore K.A."/>
            <person name="Stentiford G.D."/>
            <person name="Williams B.A."/>
        </authorList>
    </citation>
    <scope>NUCLEOTIDE SEQUENCE [LARGE SCALE GENOMIC DNA]</scope>
    <source>
        <strain evidence="2 3">GB1</strain>
    </source>
</reference>
<feature type="transmembrane region" description="Helical" evidence="1">
    <location>
        <begin position="182"/>
        <end position="199"/>
    </location>
</feature>
<dbReference type="VEuPathDB" id="MicrosporidiaDB:A0H76_1714"/>
<evidence type="ECO:0000313" key="3">
    <source>
        <dbReference type="Proteomes" id="UP000192356"/>
    </source>
</evidence>
<feature type="transmembrane region" description="Helical" evidence="1">
    <location>
        <begin position="229"/>
        <end position="246"/>
    </location>
</feature>